<feature type="region of interest" description="Disordered" evidence="1">
    <location>
        <begin position="220"/>
        <end position="246"/>
    </location>
</feature>
<sequence>MHLIVGVFRLLVAAIGIVGVREIWLGDDLPGLVYFTNQSNLLLVVVMAWAGVGSLRAATRRGAPPATSSRLDGPPAWLKGAATLFILIAGLVYAVILEPGDPQPELILGLTDSDLVHVVTPIAALADFVLVDPHRRLRLRLALAWLAYPLAYCLFTTVRGAVAPELGYPYGFVDVAVHGYAGLLVNVALYGVGFWVLGAIIIGLDRVLPTRSLLAPPRLASIPESAPPPGSAQDDPLRGDVRGTRA</sequence>
<keyword evidence="2" id="KW-1133">Transmembrane helix</keyword>
<feature type="compositionally biased region" description="Basic and acidic residues" evidence="1">
    <location>
        <begin position="235"/>
        <end position="246"/>
    </location>
</feature>
<evidence type="ECO:0000256" key="2">
    <source>
        <dbReference type="SAM" id="Phobius"/>
    </source>
</evidence>
<feature type="transmembrane region" description="Helical" evidence="2">
    <location>
        <begin position="115"/>
        <end position="131"/>
    </location>
</feature>
<feature type="transmembrane region" description="Helical" evidence="2">
    <location>
        <begin position="143"/>
        <end position="163"/>
    </location>
</feature>
<keyword evidence="4" id="KW-1185">Reference proteome</keyword>
<dbReference type="Proteomes" id="UP001316189">
    <property type="component" value="Chromosome"/>
</dbReference>
<dbReference type="NCBIfam" id="NF038065">
    <property type="entry name" value="Pr6Pr"/>
    <property type="match status" value="1"/>
</dbReference>
<protein>
    <submittedName>
        <fullName evidence="3">Pr6Pr family membrane protein</fullName>
    </submittedName>
</protein>
<feature type="transmembrane region" description="Helical" evidence="2">
    <location>
        <begin position="76"/>
        <end position="95"/>
    </location>
</feature>
<feature type="transmembrane region" description="Helical" evidence="2">
    <location>
        <begin position="7"/>
        <end position="26"/>
    </location>
</feature>
<dbReference type="RefSeq" id="WP_227569881.1">
    <property type="nucleotide sequence ID" value="NZ_CP101988.1"/>
</dbReference>
<evidence type="ECO:0000313" key="3">
    <source>
        <dbReference type="EMBL" id="UUI75224.1"/>
    </source>
</evidence>
<proteinExistence type="predicted"/>
<dbReference type="InterPro" id="IPR049713">
    <property type="entry name" value="Pr6Pr-like"/>
</dbReference>
<keyword evidence="2" id="KW-0472">Membrane</keyword>
<feature type="transmembrane region" description="Helical" evidence="2">
    <location>
        <begin position="32"/>
        <end position="55"/>
    </location>
</feature>
<name>A0ABY5KYH8_9CELL</name>
<keyword evidence="2" id="KW-0812">Transmembrane</keyword>
<organism evidence="3 4">
    <name type="scientific">Cellulomonas chengniuliangii</name>
    <dbReference type="NCBI Taxonomy" id="2968084"/>
    <lineage>
        <taxon>Bacteria</taxon>
        <taxon>Bacillati</taxon>
        <taxon>Actinomycetota</taxon>
        <taxon>Actinomycetes</taxon>
        <taxon>Micrococcales</taxon>
        <taxon>Cellulomonadaceae</taxon>
        <taxon>Cellulomonas</taxon>
    </lineage>
</organism>
<accession>A0ABY5KYH8</accession>
<feature type="transmembrane region" description="Helical" evidence="2">
    <location>
        <begin position="183"/>
        <end position="204"/>
    </location>
</feature>
<dbReference type="EMBL" id="CP101988">
    <property type="protein sequence ID" value="UUI75224.1"/>
    <property type="molecule type" value="Genomic_DNA"/>
</dbReference>
<gene>
    <name evidence="3" type="ORF">NP064_15905</name>
</gene>
<evidence type="ECO:0000313" key="4">
    <source>
        <dbReference type="Proteomes" id="UP001316189"/>
    </source>
</evidence>
<reference evidence="3 4" key="1">
    <citation type="submission" date="2022-07" db="EMBL/GenBank/DDBJ databases">
        <title>Novel species in genus cellulomonas.</title>
        <authorList>
            <person name="Ye L."/>
        </authorList>
    </citation>
    <scope>NUCLEOTIDE SEQUENCE [LARGE SCALE GENOMIC DNA]</scope>
    <source>
        <strain evidence="4">zg-Y338</strain>
    </source>
</reference>
<evidence type="ECO:0000256" key="1">
    <source>
        <dbReference type="SAM" id="MobiDB-lite"/>
    </source>
</evidence>